<keyword evidence="2" id="KW-1185">Reference proteome</keyword>
<reference evidence="1" key="1">
    <citation type="journal article" date="2021" name="bioRxiv">
        <title>Whole Genome Assembly and Annotation of Northern Wild Rice, Zizania palustris L., Supports a Whole Genome Duplication in the Zizania Genus.</title>
        <authorList>
            <person name="Haas M."/>
            <person name="Kono T."/>
            <person name="Macchietto M."/>
            <person name="Millas R."/>
            <person name="McGilp L."/>
            <person name="Shao M."/>
            <person name="Duquette J."/>
            <person name="Hirsch C.N."/>
            <person name="Kimball J."/>
        </authorList>
    </citation>
    <scope>NUCLEOTIDE SEQUENCE</scope>
    <source>
        <tissue evidence="1">Fresh leaf tissue</tissue>
    </source>
</reference>
<proteinExistence type="predicted"/>
<protein>
    <submittedName>
        <fullName evidence="1">Uncharacterized protein</fullName>
    </submittedName>
</protein>
<evidence type="ECO:0000313" key="2">
    <source>
        <dbReference type="Proteomes" id="UP000729402"/>
    </source>
</evidence>
<dbReference type="AlphaFoldDB" id="A0A8J5SMN0"/>
<dbReference type="EMBL" id="JAAALK010000285">
    <property type="protein sequence ID" value="KAG8065603.1"/>
    <property type="molecule type" value="Genomic_DNA"/>
</dbReference>
<reference evidence="1" key="2">
    <citation type="submission" date="2021-02" db="EMBL/GenBank/DDBJ databases">
        <authorList>
            <person name="Kimball J.A."/>
            <person name="Haas M.W."/>
            <person name="Macchietto M."/>
            <person name="Kono T."/>
            <person name="Duquette J."/>
            <person name="Shao M."/>
        </authorList>
    </citation>
    <scope>NUCLEOTIDE SEQUENCE</scope>
    <source>
        <tissue evidence="1">Fresh leaf tissue</tissue>
    </source>
</reference>
<name>A0A8J5SMN0_ZIZPA</name>
<sequence length="169" mass="17375">MPLSTNLVKPLDTMPVESYGVPSTTTIMGLASCCIGLATSGHAEGNCTSTGYAYVSTVANRPTTIIAFVATVASHAEVGVASLVASAIIGTGKSTTLATTPRYAKSAPASLGKDDEILCDTCDVTAVIFALFEEEGKTSLPFLFSVTPKASLAVTAETNTPHDPTHFNN</sequence>
<accession>A0A8J5SMN0</accession>
<gene>
    <name evidence="1" type="ORF">GUJ93_ZPchr0004g39283</name>
</gene>
<evidence type="ECO:0000313" key="1">
    <source>
        <dbReference type="EMBL" id="KAG8065603.1"/>
    </source>
</evidence>
<organism evidence="1 2">
    <name type="scientific">Zizania palustris</name>
    <name type="common">Northern wild rice</name>
    <dbReference type="NCBI Taxonomy" id="103762"/>
    <lineage>
        <taxon>Eukaryota</taxon>
        <taxon>Viridiplantae</taxon>
        <taxon>Streptophyta</taxon>
        <taxon>Embryophyta</taxon>
        <taxon>Tracheophyta</taxon>
        <taxon>Spermatophyta</taxon>
        <taxon>Magnoliopsida</taxon>
        <taxon>Liliopsida</taxon>
        <taxon>Poales</taxon>
        <taxon>Poaceae</taxon>
        <taxon>BOP clade</taxon>
        <taxon>Oryzoideae</taxon>
        <taxon>Oryzeae</taxon>
        <taxon>Zizaniinae</taxon>
        <taxon>Zizania</taxon>
    </lineage>
</organism>
<comment type="caution">
    <text evidence="1">The sequence shown here is derived from an EMBL/GenBank/DDBJ whole genome shotgun (WGS) entry which is preliminary data.</text>
</comment>
<dbReference type="Proteomes" id="UP000729402">
    <property type="component" value="Unassembled WGS sequence"/>
</dbReference>